<feature type="domain" description="Muskelin N-terminal" evidence="3">
    <location>
        <begin position="15"/>
        <end position="208"/>
    </location>
</feature>
<dbReference type="PROSITE" id="PS50896">
    <property type="entry name" value="LISH"/>
    <property type="match status" value="1"/>
</dbReference>
<evidence type="ECO:0008006" key="7">
    <source>
        <dbReference type="Google" id="ProtNLM"/>
    </source>
</evidence>
<organism evidence="5 6">
    <name type="scientific">Littorina saxatilis</name>
    <dbReference type="NCBI Taxonomy" id="31220"/>
    <lineage>
        <taxon>Eukaryota</taxon>
        <taxon>Metazoa</taxon>
        <taxon>Spiralia</taxon>
        <taxon>Lophotrochozoa</taxon>
        <taxon>Mollusca</taxon>
        <taxon>Gastropoda</taxon>
        <taxon>Caenogastropoda</taxon>
        <taxon>Littorinimorpha</taxon>
        <taxon>Littorinoidea</taxon>
        <taxon>Littorinidae</taxon>
        <taxon>Littorina</taxon>
    </lineage>
</organism>
<dbReference type="Pfam" id="PF01344">
    <property type="entry name" value="Kelch_1"/>
    <property type="match status" value="1"/>
</dbReference>
<dbReference type="SUPFAM" id="SSF117281">
    <property type="entry name" value="Kelch motif"/>
    <property type="match status" value="1"/>
</dbReference>
<dbReference type="InterPro" id="IPR006652">
    <property type="entry name" value="Kelch_1"/>
</dbReference>
<dbReference type="FunFam" id="2.60.120.260:FF:000066">
    <property type="entry name" value="Muskelin 1"/>
    <property type="match status" value="1"/>
</dbReference>
<dbReference type="InterPro" id="IPR056737">
    <property type="entry name" value="Beta-prop_ATRN-MKLN-like"/>
</dbReference>
<dbReference type="Pfam" id="PF06588">
    <property type="entry name" value="Muskelin_N"/>
    <property type="match status" value="1"/>
</dbReference>
<proteinExistence type="predicted"/>
<dbReference type="InterPro" id="IPR010565">
    <property type="entry name" value="Muskelin_N"/>
</dbReference>
<evidence type="ECO:0000313" key="6">
    <source>
        <dbReference type="Proteomes" id="UP001374579"/>
    </source>
</evidence>
<dbReference type="Proteomes" id="UP001374579">
    <property type="component" value="Unassembled WGS sequence"/>
</dbReference>
<evidence type="ECO:0000313" key="5">
    <source>
        <dbReference type="EMBL" id="KAK7101686.1"/>
    </source>
</evidence>
<sequence length="729" mass="84469">MALMAASTSSSSPSTKLPLSVYKYSSYSYSYVPENVLNDNPSDQSSRWSSDSNNPPQYLMLKLERPAIVESIKFGKYEKTHVCNLKKFKVYGGLTEDHLIEILDSGLKNDHIPESFPVRNTIDGNNFPCRYVKIMPIQAWGPSFNFSIWSVELHGVDDWHRVKACMNWYNTYREREAIRLCLKHFRQRHYMEAFQELSKKTKVSLEHPLLTELHDSLVLRGEYEKCEDVVRRACQEGLFDQYISQQDYKPIWTPIQPVSNNKEPHSDTRPGMRGGHQMCIDVNSETIYLFGGWDGNVDLADFWAYHVPTHEWSCLSKNAEEDGGPSARSCHKMCLDPERKQIFALGRYLDPSMRSATILKCDFYMYDIMSERWTLITDDTHSMGGPQLIFDHQMAIDTDQQTIYIFGGRVLASPTEAERNNQDQQFSGLFSFHVPTNTWTKLLDDCAQLRSRIGHSMLFHPVKRVLYIFAGQRAKEYLNDFLAYHVDTGTIEVVSDGTNKESCQAGFTQRATIDPDLNEIHVLSGLSRDKDKRDNVKNSFWVYEINRDKWSCIYKNENTGQQYWIKMQHIEPVPRFAHQLVYDHKRKKHYLFGGNPGKDSLPKMRLDDFWSLQLLRPSQKFLLRKCCFLIRKYHFLELACSDSCAAMSFLQTQVYGTIDKEDKEECEEFQLLTTNLFKAYAAGDTSLMEGETPEYFSQRTELFDKLASFFPETMTQPKGNLIDMIPIDG</sequence>
<dbReference type="EMBL" id="JBAMIC010000010">
    <property type="protein sequence ID" value="KAK7101686.1"/>
    <property type="molecule type" value="Genomic_DNA"/>
</dbReference>
<dbReference type="Gene3D" id="2.60.120.260">
    <property type="entry name" value="Galactose-binding domain-like"/>
    <property type="match status" value="1"/>
</dbReference>
<dbReference type="SUPFAM" id="SSF49785">
    <property type="entry name" value="Galactose-binding domain-like"/>
    <property type="match status" value="1"/>
</dbReference>
<evidence type="ECO:0000259" key="3">
    <source>
        <dbReference type="Pfam" id="PF06588"/>
    </source>
</evidence>
<dbReference type="Gene3D" id="2.120.10.80">
    <property type="entry name" value="Kelch-type beta propeller"/>
    <property type="match status" value="2"/>
</dbReference>
<dbReference type="InterPro" id="IPR015915">
    <property type="entry name" value="Kelch-typ_b-propeller"/>
</dbReference>
<evidence type="ECO:0000259" key="4">
    <source>
        <dbReference type="Pfam" id="PF24981"/>
    </source>
</evidence>
<reference evidence="5 6" key="1">
    <citation type="submission" date="2024-02" db="EMBL/GenBank/DDBJ databases">
        <title>Chromosome-scale genome assembly of the rough periwinkle Littorina saxatilis.</title>
        <authorList>
            <person name="De Jode A."/>
            <person name="Faria R."/>
            <person name="Formenti G."/>
            <person name="Sims Y."/>
            <person name="Smith T.P."/>
            <person name="Tracey A."/>
            <person name="Wood J.M.D."/>
            <person name="Zagrodzka Z.B."/>
            <person name="Johannesson K."/>
            <person name="Butlin R.K."/>
            <person name="Leder E.H."/>
        </authorList>
    </citation>
    <scope>NUCLEOTIDE SEQUENCE [LARGE SCALE GENOMIC DNA]</scope>
    <source>
        <strain evidence="5">Snail1</strain>
        <tissue evidence="5">Muscle</tissue>
    </source>
</reference>
<comment type="caution">
    <text evidence="5">The sequence shown here is derived from an EMBL/GenBank/DDBJ whole genome shotgun (WGS) entry which is preliminary data.</text>
</comment>
<dbReference type="PANTHER" id="PTHR15526">
    <property type="entry name" value="MUSKELIN"/>
    <property type="match status" value="1"/>
</dbReference>
<protein>
    <recommendedName>
        <fullName evidence="7">Muskelin</fullName>
    </recommendedName>
</protein>
<name>A0AAN9GAX6_9CAEN</name>
<dbReference type="PANTHER" id="PTHR15526:SF5">
    <property type="entry name" value="MUSKELIN"/>
    <property type="match status" value="1"/>
</dbReference>
<dbReference type="AlphaFoldDB" id="A0AAN9GAX6"/>
<feature type="domain" description="Attractin/MKLN-like beta-propeller" evidence="4">
    <location>
        <begin position="362"/>
        <end position="555"/>
    </location>
</feature>
<evidence type="ECO:0000256" key="1">
    <source>
        <dbReference type="ARBA" id="ARBA00022441"/>
    </source>
</evidence>
<gene>
    <name evidence="5" type="ORF">V1264_020026</name>
</gene>
<keyword evidence="2" id="KW-0677">Repeat</keyword>
<dbReference type="GO" id="GO:0005737">
    <property type="term" value="C:cytoplasm"/>
    <property type="evidence" value="ECO:0007669"/>
    <property type="project" value="TreeGrafter"/>
</dbReference>
<keyword evidence="1" id="KW-0880">Kelch repeat</keyword>
<accession>A0AAN9GAX6</accession>
<evidence type="ECO:0000256" key="2">
    <source>
        <dbReference type="ARBA" id="ARBA00022737"/>
    </source>
</evidence>
<dbReference type="Pfam" id="PF24981">
    <property type="entry name" value="Beta-prop_ATRN-LZTR1"/>
    <property type="match status" value="1"/>
</dbReference>
<dbReference type="InterPro" id="IPR052456">
    <property type="entry name" value="CTLH_complex_component"/>
</dbReference>
<dbReference type="InterPro" id="IPR008979">
    <property type="entry name" value="Galactose-bd-like_sf"/>
</dbReference>
<dbReference type="InterPro" id="IPR006594">
    <property type="entry name" value="LisH"/>
</dbReference>
<keyword evidence="6" id="KW-1185">Reference proteome</keyword>